<accession>A0A183AX86</accession>
<name>A0A183AX86_9TREM</name>
<keyword evidence="2" id="KW-1185">Reference proteome</keyword>
<gene>
    <name evidence="1" type="ORF">ECPE_LOCUS11571</name>
</gene>
<dbReference type="Proteomes" id="UP000272942">
    <property type="component" value="Unassembled WGS sequence"/>
</dbReference>
<sequence>MSSKSCLGGALLSFEYQTAVVDEKNRKLCLENGTKTDDVLNMLVNEAYAAACGPSSSAPLQGKWVQYGLQIEILIRNLTALSAQAATADPQSTSQANSNTQASVKAVGMQCFEQLCQNLSGPLLLFPISKKILAKCIQQLADEFLTSLSAAYERVLDLMVALPHLSGVLIDIRSWCTNQPDIECPLPVGSPARYKALLFALYGCLKQTTQSSADRTPQDEKLYERYFEFLKSVLRTRLTASITPVIEILMDEICNPRSEPLWVVLHQILLDEKQDYGKCTISVEKLLVVLNIASVRLSKSSPKSEGLQETILDEFLLLPFKYVQIVLSVFQTLLCELATKLGCCVREKHTTTVCGEFVSMKHFSTS</sequence>
<evidence type="ECO:0000313" key="3">
    <source>
        <dbReference type="WBParaSite" id="ECPE_0001160601-mRNA-1"/>
    </source>
</evidence>
<evidence type="ECO:0000313" key="2">
    <source>
        <dbReference type="Proteomes" id="UP000272942"/>
    </source>
</evidence>
<reference evidence="3" key="1">
    <citation type="submission" date="2016-06" db="UniProtKB">
        <authorList>
            <consortium name="WormBaseParasite"/>
        </authorList>
    </citation>
    <scope>IDENTIFICATION</scope>
</reference>
<dbReference type="EMBL" id="UZAN01051094">
    <property type="protein sequence ID" value="VDP88681.1"/>
    <property type="molecule type" value="Genomic_DNA"/>
</dbReference>
<dbReference type="OrthoDB" id="75419at2759"/>
<organism evidence="3">
    <name type="scientific">Echinostoma caproni</name>
    <dbReference type="NCBI Taxonomy" id="27848"/>
    <lineage>
        <taxon>Eukaryota</taxon>
        <taxon>Metazoa</taxon>
        <taxon>Spiralia</taxon>
        <taxon>Lophotrochozoa</taxon>
        <taxon>Platyhelminthes</taxon>
        <taxon>Trematoda</taxon>
        <taxon>Digenea</taxon>
        <taxon>Plagiorchiida</taxon>
        <taxon>Echinostomata</taxon>
        <taxon>Echinostomatoidea</taxon>
        <taxon>Echinostomatidae</taxon>
        <taxon>Echinostoma</taxon>
    </lineage>
</organism>
<protein>
    <submittedName>
        <fullName evidence="3">Fanconi anemia group I protein</fullName>
    </submittedName>
</protein>
<dbReference type="WBParaSite" id="ECPE_0001160601-mRNA-1">
    <property type="protein sequence ID" value="ECPE_0001160601-mRNA-1"/>
    <property type="gene ID" value="ECPE_0001160601"/>
</dbReference>
<evidence type="ECO:0000313" key="1">
    <source>
        <dbReference type="EMBL" id="VDP88681.1"/>
    </source>
</evidence>
<reference evidence="1 2" key="2">
    <citation type="submission" date="2018-11" db="EMBL/GenBank/DDBJ databases">
        <authorList>
            <consortium name="Pathogen Informatics"/>
        </authorList>
    </citation>
    <scope>NUCLEOTIDE SEQUENCE [LARGE SCALE GENOMIC DNA]</scope>
    <source>
        <strain evidence="1 2">Egypt</strain>
    </source>
</reference>
<proteinExistence type="predicted"/>
<dbReference type="AlphaFoldDB" id="A0A183AX86"/>